<keyword evidence="5" id="KW-0378">Hydrolase</keyword>
<dbReference type="PROSITE" id="PS51909">
    <property type="entry name" value="LYSOZYME_I"/>
    <property type="match status" value="1"/>
</dbReference>
<dbReference type="GO" id="GO:0042742">
    <property type="term" value="P:defense response to bacterium"/>
    <property type="evidence" value="ECO:0007669"/>
    <property type="project" value="UniProtKB-KW"/>
</dbReference>
<dbReference type="AlphaFoldDB" id="A0A8K0DD14"/>
<keyword evidence="3" id="KW-0929">Antimicrobial</keyword>
<feature type="disulfide bond" evidence="8">
    <location>
        <begin position="34"/>
        <end position="119"/>
    </location>
</feature>
<keyword evidence="4" id="KW-0081">Bacteriolytic enzyme</keyword>
<dbReference type="Pfam" id="PF05497">
    <property type="entry name" value="Destabilase"/>
    <property type="match status" value="1"/>
</dbReference>
<feature type="disulfide bond" evidence="8">
    <location>
        <begin position="39"/>
        <end position="45"/>
    </location>
</feature>
<evidence type="ECO:0000313" key="10">
    <source>
        <dbReference type="EMBL" id="KAF2900787.1"/>
    </source>
</evidence>
<keyword evidence="11" id="KW-1185">Reference proteome</keyword>
<dbReference type="Proteomes" id="UP000801492">
    <property type="component" value="Unassembled WGS sequence"/>
</dbReference>
<feature type="transmembrane region" description="Helical" evidence="9">
    <location>
        <begin position="7"/>
        <end position="27"/>
    </location>
</feature>
<keyword evidence="7" id="KW-0326">Glycosidase</keyword>
<proteinExistence type="predicted"/>
<feature type="disulfide bond" evidence="8">
    <location>
        <begin position="51"/>
        <end position="56"/>
    </location>
</feature>
<dbReference type="InterPro" id="IPR008597">
    <property type="entry name" value="Invert_lysozyme"/>
</dbReference>
<comment type="caution">
    <text evidence="10">The sequence shown here is derived from an EMBL/GenBank/DDBJ whole genome shotgun (WGS) entry which is preliminary data.</text>
</comment>
<evidence type="ECO:0000256" key="4">
    <source>
        <dbReference type="ARBA" id="ARBA00022638"/>
    </source>
</evidence>
<dbReference type="PANTHER" id="PTHR11195:SF13">
    <property type="entry name" value="INVERTEBRATE-TYPE LYSOZYME 2-RELATED"/>
    <property type="match status" value="1"/>
</dbReference>
<sequence>MYFDFKYTIVYLFIISCYGILAQDIFISNLDNECMKCLCYAASNCDTSLGCDDGYCGPYRLGKRYWMDAGRPTIVGDDLANSDYAFRHCAVTVPCAQGTIKHYLARHATDCNNDGVTDCDDYAMINFNGAFECGRSLQRNAAGRIYWQRYLNCGNVINK</sequence>
<keyword evidence="9" id="KW-0472">Membrane</keyword>
<evidence type="ECO:0000313" key="11">
    <source>
        <dbReference type="Proteomes" id="UP000801492"/>
    </source>
</evidence>
<comment type="catalytic activity">
    <reaction evidence="1">
        <text>Hydrolysis of (1-&gt;4)-beta-linkages between N-acetylmuramic acid and N-acetyl-D-glucosamine residues in a peptidoglycan and between N-acetyl-D-glucosamine residues in chitodextrins.</text>
        <dbReference type="EC" id="3.2.1.17"/>
    </reaction>
</comment>
<evidence type="ECO:0000256" key="9">
    <source>
        <dbReference type="SAM" id="Phobius"/>
    </source>
</evidence>
<gene>
    <name evidence="10" type="ORF">ILUMI_05387</name>
</gene>
<dbReference type="GO" id="GO:0003796">
    <property type="term" value="F:lysozyme activity"/>
    <property type="evidence" value="ECO:0007669"/>
    <property type="project" value="UniProtKB-EC"/>
</dbReference>
<dbReference type="PROSITE" id="PS51257">
    <property type="entry name" value="PROKAR_LIPOPROTEIN"/>
    <property type="match status" value="1"/>
</dbReference>
<dbReference type="Gene3D" id="1.10.530.10">
    <property type="match status" value="1"/>
</dbReference>
<protein>
    <recommendedName>
        <fullName evidence="2">lysozyme</fullName>
        <ecNumber evidence="2">3.2.1.17</ecNumber>
    </recommendedName>
</protein>
<dbReference type="PANTHER" id="PTHR11195">
    <property type="entry name" value="DESTABILASE-RELATED"/>
    <property type="match status" value="1"/>
</dbReference>
<dbReference type="CDD" id="cd16890">
    <property type="entry name" value="lyz_i"/>
    <property type="match status" value="1"/>
</dbReference>
<evidence type="ECO:0000256" key="8">
    <source>
        <dbReference type="PIRSR" id="PIRSR608597-3"/>
    </source>
</evidence>
<evidence type="ECO:0000256" key="2">
    <source>
        <dbReference type="ARBA" id="ARBA00012732"/>
    </source>
</evidence>
<evidence type="ECO:0000256" key="7">
    <source>
        <dbReference type="ARBA" id="ARBA00023295"/>
    </source>
</evidence>
<name>A0A8K0DD14_IGNLU</name>
<organism evidence="10 11">
    <name type="scientific">Ignelater luminosus</name>
    <name type="common">Cucubano</name>
    <name type="synonym">Pyrophorus luminosus</name>
    <dbReference type="NCBI Taxonomy" id="2038154"/>
    <lineage>
        <taxon>Eukaryota</taxon>
        <taxon>Metazoa</taxon>
        <taxon>Ecdysozoa</taxon>
        <taxon>Arthropoda</taxon>
        <taxon>Hexapoda</taxon>
        <taxon>Insecta</taxon>
        <taxon>Pterygota</taxon>
        <taxon>Neoptera</taxon>
        <taxon>Endopterygota</taxon>
        <taxon>Coleoptera</taxon>
        <taxon>Polyphaga</taxon>
        <taxon>Elateriformia</taxon>
        <taxon>Elateroidea</taxon>
        <taxon>Elateridae</taxon>
        <taxon>Agrypninae</taxon>
        <taxon>Pyrophorini</taxon>
        <taxon>Ignelater</taxon>
    </lineage>
</organism>
<accession>A0A8K0DD14</accession>
<feature type="disulfide bond" evidence="8">
    <location>
        <begin position="89"/>
        <end position="95"/>
    </location>
</feature>
<reference evidence="10" key="1">
    <citation type="submission" date="2019-08" db="EMBL/GenBank/DDBJ databases">
        <title>The genome of the North American firefly Photinus pyralis.</title>
        <authorList>
            <consortium name="Photinus pyralis genome working group"/>
            <person name="Fallon T.R."/>
            <person name="Sander Lower S.E."/>
            <person name="Weng J.-K."/>
        </authorList>
    </citation>
    <scope>NUCLEOTIDE SEQUENCE</scope>
    <source>
        <strain evidence="10">TRF0915ILg1</strain>
        <tissue evidence="10">Whole body</tissue>
    </source>
</reference>
<dbReference type="GO" id="GO:0031640">
    <property type="term" value="P:killing of cells of another organism"/>
    <property type="evidence" value="ECO:0007669"/>
    <property type="project" value="UniProtKB-KW"/>
</dbReference>
<keyword evidence="9" id="KW-1133">Transmembrane helix</keyword>
<evidence type="ECO:0000256" key="6">
    <source>
        <dbReference type="ARBA" id="ARBA00023157"/>
    </source>
</evidence>
<evidence type="ECO:0000256" key="1">
    <source>
        <dbReference type="ARBA" id="ARBA00000632"/>
    </source>
</evidence>
<evidence type="ECO:0000256" key="3">
    <source>
        <dbReference type="ARBA" id="ARBA00022529"/>
    </source>
</evidence>
<dbReference type="EC" id="3.2.1.17" evidence="2"/>
<keyword evidence="9" id="KW-0812">Transmembrane</keyword>
<dbReference type="OrthoDB" id="6331689at2759"/>
<dbReference type="EMBL" id="VTPC01001986">
    <property type="protein sequence ID" value="KAF2900787.1"/>
    <property type="molecule type" value="Genomic_DNA"/>
</dbReference>
<keyword evidence="6 8" id="KW-1015">Disulfide bond</keyword>
<evidence type="ECO:0000256" key="5">
    <source>
        <dbReference type="ARBA" id="ARBA00022801"/>
    </source>
</evidence>